<feature type="transmembrane region" description="Helical" evidence="7">
    <location>
        <begin position="12"/>
        <end position="32"/>
    </location>
</feature>
<dbReference type="PANTHER" id="PTHR23511:SF37">
    <property type="entry name" value="MAJOR FACILITATOR SUPERFAMILY (MFS) PROFILE DOMAIN-CONTAINING PROTEIN-RELATED"/>
    <property type="match status" value="1"/>
</dbReference>
<dbReference type="GO" id="GO:0016020">
    <property type="term" value="C:membrane"/>
    <property type="evidence" value="ECO:0007669"/>
    <property type="project" value="UniProtKB-SubCell"/>
</dbReference>
<feature type="transmembrane region" description="Helical" evidence="7">
    <location>
        <begin position="283"/>
        <end position="307"/>
    </location>
</feature>
<dbReference type="InterPro" id="IPR020846">
    <property type="entry name" value="MFS_dom"/>
</dbReference>
<dbReference type="Pfam" id="PF00083">
    <property type="entry name" value="Sugar_tr"/>
    <property type="match status" value="2"/>
</dbReference>
<feature type="transmembrane region" description="Helical" evidence="7">
    <location>
        <begin position="977"/>
        <end position="999"/>
    </location>
</feature>
<feature type="transmembrane region" description="Helical" evidence="7">
    <location>
        <begin position="619"/>
        <end position="638"/>
    </location>
</feature>
<dbReference type="PROSITE" id="PS50850">
    <property type="entry name" value="MFS"/>
    <property type="match status" value="2"/>
</dbReference>
<feature type="transmembrane region" description="Helical" evidence="7">
    <location>
        <begin position="384"/>
        <end position="404"/>
    </location>
</feature>
<dbReference type="eggNOG" id="KOG0255">
    <property type="taxonomic scope" value="Eukaryota"/>
</dbReference>
<dbReference type="InterPro" id="IPR036259">
    <property type="entry name" value="MFS_trans_sf"/>
</dbReference>
<feature type="transmembrane region" description="Helical" evidence="7">
    <location>
        <begin position="815"/>
        <end position="840"/>
    </location>
</feature>
<feature type="transmembrane region" description="Helical" evidence="7">
    <location>
        <begin position="586"/>
        <end position="607"/>
    </location>
</feature>
<feature type="transmembrane region" description="Helical" evidence="7">
    <location>
        <begin position="893"/>
        <end position="910"/>
    </location>
</feature>
<evidence type="ECO:0000256" key="7">
    <source>
        <dbReference type="SAM" id="Phobius"/>
    </source>
</evidence>
<feature type="transmembrane region" description="Helical" evidence="7">
    <location>
        <begin position="1005"/>
        <end position="1024"/>
    </location>
</feature>
<feature type="transmembrane region" description="Helical" evidence="7">
    <location>
        <begin position="644"/>
        <end position="665"/>
    </location>
</feature>
<accession>B3M2L7</accession>
<dbReference type="PANTHER" id="PTHR23511">
    <property type="entry name" value="SYNAPTIC VESICLE GLYCOPROTEIN 2"/>
    <property type="match status" value="1"/>
</dbReference>
<feature type="transmembrane region" description="Helical" evidence="7">
    <location>
        <begin position="917"/>
        <end position="936"/>
    </location>
</feature>
<reference evidence="9 10" key="1">
    <citation type="journal article" date="2007" name="Nature">
        <title>Evolution of genes and genomes on the Drosophila phylogeny.</title>
        <authorList>
            <consortium name="Drosophila 12 Genomes Consortium"/>
            <person name="Clark A.G."/>
            <person name="Eisen M.B."/>
            <person name="Smith D.R."/>
            <person name="Bergman C.M."/>
            <person name="Oliver B."/>
            <person name="Markow T.A."/>
            <person name="Kaufman T.C."/>
            <person name="Kellis M."/>
            <person name="Gelbart W."/>
            <person name="Iyer V.N."/>
            <person name="Pollard D.A."/>
            <person name="Sackton T.B."/>
            <person name="Larracuente A.M."/>
            <person name="Singh N.D."/>
            <person name="Abad J.P."/>
            <person name="Abt D.N."/>
            <person name="Adryan B."/>
            <person name="Aguade M."/>
            <person name="Akashi H."/>
            <person name="Anderson W.W."/>
            <person name="Aquadro C.F."/>
            <person name="Ardell D.H."/>
            <person name="Arguello R."/>
            <person name="Artieri C.G."/>
            <person name="Barbash D.A."/>
            <person name="Barker D."/>
            <person name="Barsanti P."/>
            <person name="Batterham P."/>
            <person name="Batzoglou S."/>
            <person name="Begun D."/>
            <person name="Bhutkar A."/>
            <person name="Blanco E."/>
            <person name="Bosak S.A."/>
            <person name="Bradley R.K."/>
            <person name="Brand A.D."/>
            <person name="Brent M.R."/>
            <person name="Brooks A.N."/>
            <person name="Brown R.H."/>
            <person name="Butlin R.K."/>
            <person name="Caggese C."/>
            <person name="Calvi B.R."/>
            <person name="Bernardo de Carvalho A."/>
            <person name="Caspi A."/>
            <person name="Castrezana S."/>
            <person name="Celniker S.E."/>
            <person name="Chang J.L."/>
            <person name="Chapple C."/>
            <person name="Chatterji S."/>
            <person name="Chinwalla A."/>
            <person name="Civetta A."/>
            <person name="Clifton S.W."/>
            <person name="Comeron J.M."/>
            <person name="Costello J.C."/>
            <person name="Coyne J.A."/>
            <person name="Daub J."/>
            <person name="David R.G."/>
            <person name="Delcher A.L."/>
            <person name="Delehaunty K."/>
            <person name="Do C.B."/>
            <person name="Ebling H."/>
            <person name="Edwards K."/>
            <person name="Eickbush T."/>
            <person name="Evans J.D."/>
            <person name="Filipski A."/>
            <person name="Findeiss S."/>
            <person name="Freyhult E."/>
            <person name="Fulton L."/>
            <person name="Fulton R."/>
            <person name="Garcia A.C."/>
            <person name="Gardiner A."/>
            <person name="Garfield D.A."/>
            <person name="Garvin B.E."/>
            <person name="Gibson G."/>
            <person name="Gilbert D."/>
            <person name="Gnerre S."/>
            <person name="Godfrey J."/>
            <person name="Good R."/>
            <person name="Gotea V."/>
            <person name="Gravely B."/>
            <person name="Greenberg A.J."/>
            <person name="Griffiths-Jones S."/>
            <person name="Gross S."/>
            <person name="Guigo R."/>
            <person name="Gustafson E.A."/>
            <person name="Haerty W."/>
            <person name="Hahn M.W."/>
            <person name="Halligan D.L."/>
            <person name="Halpern A.L."/>
            <person name="Halter G.M."/>
            <person name="Han M.V."/>
            <person name="Heger A."/>
            <person name="Hillier L."/>
            <person name="Hinrichs A.S."/>
            <person name="Holmes I."/>
            <person name="Hoskins R.A."/>
            <person name="Hubisz M.J."/>
            <person name="Hultmark D."/>
            <person name="Huntley M.A."/>
            <person name="Jaffe D.B."/>
            <person name="Jagadeeshan S."/>
            <person name="Jeck W.R."/>
            <person name="Johnson J."/>
            <person name="Jones C.D."/>
            <person name="Jordan W.C."/>
            <person name="Karpen G.H."/>
            <person name="Kataoka E."/>
            <person name="Keightley P.D."/>
            <person name="Kheradpour P."/>
            <person name="Kirkness E.F."/>
            <person name="Koerich L.B."/>
            <person name="Kristiansen K."/>
            <person name="Kudrna D."/>
            <person name="Kulathinal R.J."/>
            <person name="Kumar S."/>
            <person name="Kwok R."/>
            <person name="Lander E."/>
            <person name="Langley C.H."/>
            <person name="Lapoint R."/>
            <person name="Lazzaro B.P."/>
            <person name="Lee S.J."/>
            <person name="Levesque L."/>
            <person name="Li R."/>
            <person name="Lin C.F."/>
            <person name="Lin M.F."/>
            <person name="Lindblad-Toh K."/>
            <person name="Llopart A."/>
            <person name="Long M."/>
            <person name="Low L."/>
            <person name="Lozovsky E."/>
            <person name="Lu J."/>
            <person name="Luo M."/>
            <person name="Machado C.A."/>
            <person name="Makalowski W."/>
            <person name="Marzo M."/>
            <person name="Matsuda M."/>
            <person name="Matzkin L."/>
            <person name="McAllister B."/>
            <person name="McBride C.S."/>
            <person name="McKernan B."/>
            <person name="McKernan K."/>
            <person name="Mendez-Lago M."/>
            <person name="Minx P."/>
            <person name="Mollenhauer M.U."/>
            <person name="Montooth K."/>
            <person name="Mount S.M."/>
            <person name="Mu X."/>
            <person name="Myers E."/>
            <person name="Negre B."/>
            <person name="Newfeld S."/>
            <person name="Nielsen R."/>
            <person name="Noor M.A."/>
            <person name="O'Grady P."/>
            <person name="Pachter L."/>
            <person name="Papaceit M."/>
            <person name="Parisi M.J."/>
            <person name="Parisi M."/>
            <person name="Parts L."/>
            <person name="Pedersen J.S."/>
            <person name="Pesole G."/>
            <person name="Phillippy A.M."/>
            <person name="Ponting C.P."/>
            <person name="Pop M."/>
            <person name="Porcelli D."/>
            <person name="Powell J.R."/>
            <person name="Prohaska S."/>
            <person name="Pruitt K."/>
            <person name="Puig M."/>
            <person name="Quesneville H."/>
            <person name="Ram K.R."/>
            <person name="Rand D."/>
            <person name="Rasmussen M.D."/>
            <person name="Reed L.K."/>
            <person name="Reenan R."/>
            <person name="Reily A."/>
            <person name="Remington K.A."/>
            <person name="Rieger T.T."/>
            <person name="Ritchie M.G."/>
            <person name="Robin C."/>
            <person name="Rogers Y.H."/>
            <person name="Rohde C."/>
            <person name="Rozas J."/>
            <person name="Rubenfield M.J."/>
            <person name="Ruiz A."/>
            <person name="Russo S."/>
            <person name="Salzberg S.L."/>
            <person name="Sanchez-Gracia A."/>
            <person name="Saranga D.J."/>
            <person name="Sato H."/>
            <person name="Schaeffer S.W."/>
            <person name="Schatz M.C."/>
            <person name="Schlenke T."/>
            <person name="Schwartz R."/>
            <person name="Segarra C."/>
            <person name="Singh R.S."/>
            <person name="Sirot L."/>
            <person name="Sirota M."/>
            <person name="Sisneros N.B."/>
            <person name="Smith C.D."/>
            <person name="Smith T.F."/>
            <person name="Spieth J."/>
            <person name="Stage D.E."/>
            <person name="Stark A."/>
            <person name="Stephan W."/>
            <person name="Strausberg R.L."/>
            <person name="Strempel S."/>
            <person name="Sturgill D."/>
            <person name="Sutton G."/>
            <person name="Sutton G.G."/>
            <person name="Tao W."/>
            <person name="Teichmann S."/>
            <person name="Tobari Y.N."/>
            <person name="Tomimura Y."/>
            <person name="Tsolas J.M."/>
            <person name="Valente V.L."/>
            <person name="Venter E."/>
            <person name="Venter J.C."/>
            <person name="Vicario S."/>
            <person name="Vieira F.G."/>
            <person name="Vilella A.J."/>
            <person name="Villasante A."/>
            <person name="Walenz B."/>
            <person name="Wang J."/>
            <person name="Wasserman M."/>
            <person name="Watts T."/>
            <person name="Wilson D."/>
            <person name="Wilson R.K."/>
            <person name="Wing R.A."/>
            <person name="Wolfner M.F."/>
            <person name="Wong A."/>
            <person name="Wong G.K."/>
            <person name="Wu C.I."/>
            <person name="Wu G."/>
            <person name="Yamamoto D."/>
            <person name="Yang H.P."/>
            <person name="Yang S.P."/>
            <person name="Yorke J.A."/>
            <person name="Yoshida K."/>
            <person name="Zdobnov E."/>
            <person name="Zhang P."/>
            <person name="Zhang Y."/>
            <person name="Zimin A.V."/>
            <person name="Baldwin J."/>
            <person name="Abdouelleil A."/>
            <person name="Abdulkadir J."/>
            <person name="Abebe A."/>
            <person name="Abera B."/>
            <person name="Abreu J."/>
            <person name="Acer S.C."/>
            <person name="Aftuck L."/>
            <person name="Alexander A."/>
            <person name="An P."/>
            <person name="Anderson E."/>
            <person name="Anderson S."/>
            <person name="Arachi H."/>
            <person name="Azer M."/>
            <person name="Bachantsang P."/>
            <person name="Barry A."/>
            <person name="Bayul T."/>
            <person name="Berlin A."/>
            <person name="Bessette D."/>
            <person name="Bloom T."/>
            <person name="Blye J."/>
            <person name="Boguslavskiy L."/>
            <person name="Bonnet C."/>
            <person name="Boukhgalter B."/>
            <person name="Bourzgui I."/>
            <person name="Brown A."/>
            <person name="Cahill P."/>
            <person name="Channer S."/>
            <person name="Cheshatsang Y."/>
            <person name="Chuda L."/>
            <person name="Citroen M."/>
            <person name="Collymore A."/>
            <person name="Cooke P."/>
            <person name="Costello M."/>
            <person name="D'Aco K."/>
            <person name="Daza R."/>
            <person name="De Haan G."/>
            <person name="DeGray S."/>
            <person name="DeMaso C."/>
            <person name="Dhargay N."/>
            <person name="Dooley K."/>
            <person name="Dooley E."/>
            <person name="Doricent M."/>
            <person name="Dorje P."/>
            <person name="Dorjee K."/>
            <person name="Dupes A."/>
            <person name="Elong R."/>
            <person name="Falk J."/>
            <person name="Farina A."/>
            <person name="Faro S."/>
            <person name="Ferguson D."/>
            <person name="Fisher S."/>
            <person name="Foley C.D."/>
            <person name="Franke A."/>
            <person name="Friedrich D."/>
            <person name="Gadbois L."/>
            <person name="Gearin G."/>
            <person name="Gearin C.R."/>
            <person name="Giannoukos G."/>
            <person name="Goode T."/>
            <person name="Graham J."/>
            <person name="Grandbois E."/>
            <person name="Grewal S."/>
            <person name="Gyaltsen K."/>
            <person name="Hafez N."/>
            <person name="Hagos B."/>
            <person name="Hall J."/>
            <person name="Henson C."/>
            <person name="Hollinger A."/>
            <person name="Honan T."/>
            <person name="Huard M.D."/>
            <person name="Hughes L."/>
            <person name="Hurhula B."/>
            <person name="Husby M.E."/>
            <person name="Kamat A."/>
            <person name="Kanga B."/>
            <person name="Kashin S."/>
            <person name="Khazanovich D."/>
            <person name="Kisner P."/>
            <person name="Lance K."/>
            <person name="Lara M."/>
            <person name="Lee W."/>
            <person name="Lennon N."/>
            <person name="Letendre F."/>
            <person name="LeVine R."/>
            <person name="Lipovsky A."/>
            <person name="Liu X."/>
            <person name="Liu J."/>
            <person name="Liu S."/>
            <person name="Lokyitsang T."/>
            <person name="Lokyitsang Y."/>
            <person name="Lubonja R."/>
            <person name="Lui A."/>
            <person name="MacDonald P."/>
            <person name="Magnisalis V."/>
            <person name="Maru K."/>
            <person name="Matthews C."/>
            <person name="McCusker W."/>
            <person name="McDonough S."/>
            <person name="Mehta T."/>
            <person name="Meldrim J."/>
            <person name="Meneus L."/>
            <person name="Mihai O."/>
            <person name="Mihalev A."/>
            <person name="Mihova T."/>
            <person name="Mittelman R."/>
            <person name="Mlenga V."/>
            <person name="Montmayeur A."/>
            <person name="Mulrain L."/>
            <person name="Navidi A."/>
            <person name="Naylor J."/>
            <person name="Negash T."/>
            <person name="Nguyen T."/>
            <person name="Nguyen N."/>
            <person name="Nicol R."/>
            <person name="Norbu C."/>
            <person name="Norbu N."/>
            <person name="Novod N."/>
            <person name="O'Neill B."/>
            <person name="Osman S."/>
            <person name="Markiewicz E."/>
            <person name="Oyono O.L."/>
            <person name="Patti C."/>
            <person name="Phunkhang P."/>
            <person name="Pierre F."/>
            <person name="Priest M."/>
            <person name="Raghuraman S."/>
            <person name="Rege F."/>
            <person name="Reyes R."/>
            <person name="Rise C."/>
            <person name="Rogov P."/>
            <person name="Ross K."/>
            <person name="Ryan E."/>
            <person name="Settipalli S."/>
            <person name="Shea T."/>
            <person name="Sherpa N."/>
            <person name="Shi L."/>
            <person name="Shih D."/>
            <person name="Sparrow T."/>
            <person name="Spaulding J."/>
            <person name="Stalker J."/>
            <person name="Stange-Thomann N."/>
            <person name="Stavropoulos S."/>
            <person name="Stone C."/>
            <person name="Strader C."/>
            <person name="Tesfaye S."/>
            <person name="Thomson T."/>
            <person name="Thoulutsang Y."/>
            <person name="Thoulutsang D."/>
            <person name="Topham K."/>
            <person name="Topping I."/>
            <person name="Tsamla T."/>
            <person name="Vassiliev H."/>
            <person name="Vo A."/>
            <person name="Wangchuk T."/>
            <person name="Wangdi T."/>
            <person name="Weiand M."/>
            <person name="Wilkinson J."/>
            <person name="Wilson A."/>
            <person name="Yadav S."/>
            <person name="Young G."/>
            <person name="Yu Q."/>
            <person name="Zembek L."/>
            <person name="Zhong D."/>
            <person name="Zimmer A."/>
            <person name="Zwirko Z."/>
            <person name="Jaffe D.B."/>
            <person name="Alvarez P."/>
            <person name="Brockman W."/>
            <person name="Butler J."/>
            <person name="Chin C."/>
            <person name="Gnerre S."/>
            <person name="Grabherr M."/>
            <person name="Kleber M."/>
            <person name="Mauceli E."/>
            <person name="MacCallum I."/>
        </authorList>
    </citation>
    <scope>NUCLEOTIDE SEQUENCE [LARGE SCALE GENOMIC DNA]</scope>
    <source>
        <strain evidence="10">Tucson 14024-0371.13</strain>
    </source>
</reference>
<dbReference type="SUPFAM" id="SSF103473">
    <property type="entry name" value="MFS general substrate transporter"/>
    <property type="match status" value="2"/>
</dbReference>
<dbReference type="HOGENOM" id="CLU_001265_46_15_1"/>
<keyword evidence="3" id="KW-0813">Transport</keyword>
<dbReference type="AlphaFoldDB" id="B3M2L7"/>
<keyword evidence="4 7" id="KW-0812">Transmembrane</keyword>
<keyword evidence="5 7" id="KW-1133">Transmembrane helix</keyword>
<evidence type="ECO:0000256" key="2">
    <source>
        <dbReference type="ARBA" id="ARBA00008335"/>
    </source>
</evidence>
<evidence type="ECO:0000313" key="10">
    <source>
        <dbReference type="Proteomes" id="UP000007801"/>
    </source>
</evidence>
<keyword evidence="6 7" id="KW-0472">Membrane</keyword>
<dbReference type="EMBL" id="CH902617">
    <property type="protein sequence ID" value="EDV42338.2"/>
    <property type="molecule type" value="Genomic_DNA"/>
</dbReference>
<dbReference type="InParanoid" id="B3M2L7"/>
<feature type="transmembrane region" description="Helical" evidence="7">
    <location>
        <begin position="453"/>
        <end position="484"/>
    </location>
</feature>
<feature type="transmembrane region" description="Helical" evidence="7">
    <location>
        <begin position="410"/>
        <end position="432"/>
    </location>
</feature>
<feature type="transmembrane region" description="Helical" evidence="7">
    <location>
        <begin position="86"/>
        <end position="105"/>
    </location>
</feature>
<feature type="transmembrane region" description="Helical" evidence="7">
    <location>
        <begin position="52"/>
        <end position="74"/>
    </location>
</feature>
<feature type="transmembrane region" description="Helical" evidence="7">
    <location>
        <begin position="549"/>
        <end position="566"/>
    </location>
</feature>
<feature type="transmembrane region" description="Helical" evidence="7">
    <location>
        <begin position="677"/>
        <end position="700"/>
    </location>
</feature>
<feature type="transmembrane region" description="Helical" evidence="7">
    <location>
        <begin position="144"/>
        <end position="167"/>
    </location>
</feature>
<proteinExistence type="inferred from homology"/>
<evidence type="ECO:0000259" key="8">
    <source>
        <dbReference type="PROSITE" id="PS50850"/>
    </source>
</evidence>
<feature type="domain" description="Major facilitator superfamily (MFS) profile" evidence="8">
    <location>
        <begin position="553"/>
        <end position="1028"/>
    </location>
</feature>
<evidence type="ECO:0000256" key="5">
    <source>
        <dbReference type="ARBA" id="ARBA00022989"/>
    </source>
</evidence>
<comment type="similarity">
    <text evidence="2">Belongs to the major facilitator superfamily.</text>
</comment>
<dbReference type="OrthoDB" id="433512at2759"/>
<dbReference type="InterPro" id="IPR005828">
    <property type="entry name" value="MFS_sugar_transport-like"/>
</dbReference>
<evidence type="ECO:0000256" key="4">
    <source>
        <dbReference type="ARBA" id="ARBA00022692"/>
    </source>
</evidence>
<keyword evidence="10" id="KW-1185">Reference proteome</keyword>
<organism evidence="9 10">
    <name type="scientific">Drosophila ananassae</name>
    <name type="common">Fruit fly</name>
    <dbReference type="NCBI Taxonomy" id="7217"/>
    <lineage>
        <taxon>Eukaryota</taxon>
        <taxon>Metazoa</taxon>
        <taxon>Ecdysozoa</taxon>
        <taxon>Arthropoda</taxon>
        <taxon>Hexapoda</taxon>
        <taxon>Insecta</taxon>
        <taxon>Pterygota</taxon>
        <taxon>Neoptera</taxon>
        <taxon>Endopterygota</taxon>
        <taxon>Diptera</taxon>
        <taxon>Brachycera</taxon>
        <taxon>Muscomorpha</taxon>
        <taxon>Ephydroidea</taxon>
        <taxon>Drosophilidae</taxon>
        <taxon>Drosophila</taxon>
        <taxon>Sophophora</taxon>
    </lineage>
</organism>
<feature type="transmembrane region" description="Helical" evidence="7">
    <location>
        <begin position="360"/>
        <end position="377"/>
    </location>
</feature>
<evidence type="ECO:0000256" key="1">
    <source>
        <dbReference type="ARBA" id="ARBA00004141"/>
    </source>
</evidence>
<feature type="transmembrane region" description="Helical" evidence="7">
    <location>
        <begin position="187"/>
        <end position="208"/>
    </location>
</feature>
<feature type="transmembrane region" description="Helical" evidence="7">
    <location>
        <begin position="111"/>
        <end position="132"/>
    </location>
</feature>
<gene>
    <name evidence="9" type="primary">Dana\GF17931</name>
    <name evidence="9" type="synonym">dana_GLEANR_19193</name>
    <name evidence="9" type="ORF">GF17931</name>
</gene>
<name>B3M2L7_DROAN</name>
<comment type="subcellular location">
    <subcellularLocation>
        <location evidence="1">Membrane</location>
        <topology evidence="1">Multi-pass membrane protein</topology>
    </subcellularLocation>
</comment>
<feature type="transmembrane region" description="Helical" evidence="7">
    <location>
        <begin position="942"/>
        <end position="965"/>
    </location>
</feature>
<feature type="transmembrane region" description="Helical" evidence="7">
    <location>
        <begin position="720"/>
        <end position="741"/>
    </location>
</feature>
<dbReference type="Gene3D" id="1.20.1250.20">
    <property type="entry name" value="MFS general substrate transporter like domains"/>
    <property type="match status" value="2"/>
</dbReference>
<evidence type="ECO:0000256" key="6">
    <source>
        <dbReference type="ARBA" id="ARBA00023136"/>
    </source>
</evidence>
<dbReference type="Proteomes" id="UP000007801">
    <property type="component" value="Unassembled WGS sequence"/>
</dbReference>
<sequence length="1028" mass="115886">MENFDRVMDGIGFGKAHVFAILTLGLLQMLTVPETMGMGVVGPASVCDLHLSQGQLAVLHSASFVGIICSSYFWGYITDKMGRRWTLLRTLVLSTLCSLASNFMVGFTGFVLMRFLTGIFVAGPGLVGPTYLSEFFPTRHVRTVITHLYLFTGFAIMYCPLMATLFLKTSLLEIEYPIVGDLVLRSWRLLGCSWVVPGILSFFLLFFMPESPKFFFTMGQTQKGLAVMEWISRRNTGRPLTPEQIVWLHRFQAFSQVRRQKADQHLLGSMLSDAMPLFRKPYLVTYTGACMTMFLLGMVSNGFGIWFTAMRNRLLMRKGNKDQMPFCQVIFVPDPGLVLEPENDLNVICDDDFKSFFESVYMGAVNVFLYNVCWVLLFKVPRSVTFVVFLSAASTFGFILIFSTHFWVQLFSYILLLSLPLVVMTLLGGSLLGNVPTHLRAKAVCICLMWSRFGAIVGAISTGLFIHLHCEPFLLLVAIIPLLAASISSYLPLCICFWCCKILSVVGIEIVVKIQRNKQKFLIWFYCNTRTRRMEHFDRVMEQIGFGKVHLFALLTLGLLQMLTFQETMGMGVVAPASVCDLHLTQMQMAALTAATFMGIICSSYFWGYITDKKGRRWTLLRTITVSMVCSITSMFMVNFPGFFLMRFFTGIFVAGPSFVAATYLSEFFPRPLLARVITHMFMFTGFAMMFCPGMATLFLKPGYIDFEVHLIGNLVWRPWRMLGCIYVLPGLIALILLLFLPESPKFLFMIGDTHKGLKVVEWISMKNTGRPLTPEQIVLLHKFQNFAQVKRQKSDEHIIRSMMSDAMPLFRRPYLGTFISACMLMFVLGLIANGIGIWFTAMRNRAHMRQGDKTDMSLCQILFVPDQGLILEPESDVEVICNDDFKGFNDSFCMGAANVLLYNICWLLLFKVPRRFIFIVGILITSTSGCLLVFVTGRWVQLATCILLLGTPGVILSVLGGALLEDVPTYLRAKAMCICLMWARCGAVVGTIATGILIHQYCAHYLFLISTMPLLAGCIEGYLPFKF</sequence>
<dbReference type="GO" id="GO:0022857">
    <property type="term" value="F:transmembrane transporter activity"/>
    <property type="evidence" value="ECO:0007669"/>
    <property type="project" value="InterPro"/>
</dbReference>
<protein>
    <recommendedName>
        <fullName evidence="8">Major facilitator superfamily (MFS) profile domain-containing protein</fullName>
    </recommendedName>
</protein>
<dbReference type="STRING" id="7217.B3M2L7"/>
<feature type="domain" description="Major facilitator superfamily (MFS) profile" evidence="8">
    <location>
        <begin position="20"/>
        <end position="519"/>
    </location>
</feature>
<evidence type="ECO:0000313" key="9">
    <source>
        <dbReference type="EMBL" id="EDV42338.2"/>
    </source>
</evidence>
<evidence type="ECO:0000256" key="3">
    <source>
        <dbReference type="ARBA" id="ARBA00022448"/>
    </source>
</evidence>